<name>A0A7K4L9W1_9AVES</name>
<keyword evidence="4" id="KW-0325">Glycoprotein</keyword>
<evidence type="ECO:0000256" key="2">
    <source>
        <dbReference type="ARBA" id="ARBA00022737"/>
    </source>
</evidence>
<feature type="disulfide bond" evidence="5">
    <location>
        <begin position="62"/>
        <end position="72"/>
    </location>
</feature>
<proteinExistence type="predicted"/>
<dbReference type="Proteomes" id="UP000534426">
    <property type="component" value="Unassembled WGS sequence"/>
</dbReference>
<evidence type="ECO:0000256" key="1">
    <source>
        <dbReference type="ARBA" id="ARBA00022729"/>
    </source>
</evidence>
<dbReference type="Pfam" id="PF00530">
    <property type="entry name" value="SRCR"/>
    <property type="match status" value="2"/>
</dbReference>
<evidence type="ECO:0000259" key="6">
    <source>
        <dbReference type="PROSITE" id="PS50287"/>
    </source>
</evidence>
<accession>A0A7K4L9W1</accession>
<comment type="caution">
    <text evidence="5">Lacks conserved residue(s) required for the propagation of feature annotation.</text>
</comment>
<dbReference type="GO" id="GO:0016020">
    <property type="term" value="C:membrane"/>
    <property type="evidence" value="ECO:0007669"/>
    <property type="project" value="InterPro"/>
</dbReference>
<sequence>TCAGRVEMEVRGTWRPLCDTGWDEYDAQVLCHQLGCGFVTSVPRGGYFGSGSGPMWRDTFHCSGFESHLGECPATALGIPACSSGNTAAVSCSGGCGTDSINHKGLLLGGYPAAKGGMVAHRHVRLVSGPGRCAGRVEVYMQGTWSCVCEDNWDLWDAAVVCRQLGCG</sequence>
<keyword evidence="3 5" id="KW-1015">Disulfide bond</keyword>
<dbReference type="InterPro" id="IPR001190">
    <property type="entry name" value="SRCR"/>
</dbReference>
<dbReference type="PANTHER" id="PTHR19331:SF487">
    <property type="entry name" value="SOLUBLE SCAVENGER RECEPTOR CYSTEINE-RICH DOMAIN-CONTAINING PROTEIN SSC5D"/>
    <property type="match status" value="1"/>
</dbReference>
<feature type="domain" description="SRCR" evidence="6">
    <location>
        <begin position="1"/>
        <end position="93"/>
    </location>
</feature>
<feature type="domain" description="SRCR" evidence="6">
    <location>
        <begin position="124"/>
        <end position="168"/>
    </location>
</feature>
<dbReference type="InterPro" id="IPR036772">
    <property type="entry name" value="SRCR-like_dom_sf"/>
</dbReference>
<feature type="disulfide bond" evidence="5">
    <location>
        <begin position="31"/>
        <end position="92"/>
    </location>
</feature>
<dbReference type="PROSITE" id="PS50287">
    <property type="entry name" value="SRCR_2"/>
    <property type="match status" value="2"/>
</dbReference>
<dbReference type="FunFam" id="3.10.250.10:FF:000004">
    <property type="entry name" value="Scavenger receptor cysteine-rich type 1 protein M130"/>
    <property type="match status" value="1"/>
</dbReference>
<feature type="non-terminal residue" evidence="7">
    <location>
        <position position="1"/>
    </location>
</feature>
<evidence type="ECO:0000313" key="7">
    <source>
        <dbReference type="EMBL" id="NWJ00667.1"/>
    </source>
</evidence>
<feature type="non-terminal residue" evidence="7">
    <location>
        <position position="168"/>
    </location>
</feature>
<evidence type="ECO:0000256" key="4">
    <source>
        <dbReference type="ARBA" id="ARBA00023180"/>
    </source>
</evidence>
<dbReference type="PRINTS" id="PR00258">
    <property type="entry name" value="SPERACTRCPTR"/>
</dbReference>
<dbReference type="Gene3D" id="3.10.250.10">
    <property type="entry name" value="SRCR-like domain"/>
    <property type="match status" value="2"/>
</dbReference>
<evidence type="ECO:0000256" key="5">
    <source>
        <dbReference type="PROSITE-ProRule" id="PRU00196"/>
    </source>
</evidence>
<dbReference type="PANTHER" id="PTHR19331">
    <property type="entry name" value="SCAVENGER RECEPTOR DOMAIN-CONTAINING"/>
    <property type="match status" value="1"/>
</dbReference>
<dbReference type="SMART" id="SM00202">
    <property type="entry name" value="SR"/>
    <property type="match status" value="1"/>
</dbReference>
<comment type="caution">
    <text evidence="7">The sequence shown here is derived from an EMBL/GenBank/DDBJ whole genome shotgun (WGS) entry which is preliminary data.</text>
</comment>
<protein>
    <submittedName>
        <fullName evidence="7">C163A protein</fullName>
    </submittedName>
</protein>
<dbReference type="EMBL" id="VWPW01005829">
    <property type="protein sequence ID" value="NWJ00667.1"/>
    <property type="molecule type" value="Genomic_DNA"/>
</dbReference>
<gene>
    <name evidence="7" type="primary">Cd163_1</name>
    <name evidence="7" type="ORF">CRYUND_R14261</name>
</gene>
<keyword evidence="2" id="KW-0677">Repeat</keyword>
<dbReference type="SUPFAM" id="SSF56487">
    <property type="entry name" value="SRCR-like"/>
    <property type="match status" value="2"/>
</dbReference>
<keyword evidence="1" id="KW-0732">Signal</keyword>
<organism evidence="7 8">
    <name type="scientific">Crypturellus undulatus</name>
    <dbReference type="NCBI Taxonomy" id="48396"/>
    <lineage>
        <taxon>Eukaryota</taxon>
        <taxon>Metazoa</taxon>
        <taxon>Chordata</taxon>
        <taxon>Craniata</taxon>
        <taxon>Vertebrata</taxon>
        <taxon>Euteleostomi</taxon>
        <taxon>Archelosauria</taxon>
        <taxon>Archosauria</taxon>
        <taxon>Dinosauria</taxon>
        <taxon>Saurischia</taxon>
        <taxon>Theropoda</taxon>
        <taxon>Coelurosauria</taxon>
        <taxon>Aves</taxon>
        <taxon>Palaeognathae</taxon>
        <taxon>Tinamiformes</taxon>
        <taxon>Tinamidae</taxon>
        <taxon>Crypturellus</taxon>
    </lineage>
</organism>
<dbReference type="AlphaFoldDB" id="A0A7K4L9W1"/>
<evidence type="ECO:0000313" key="8">
    <source>
        <dbReference type="Proteomes" id="UP000534426"/>
    </source>
</evidence>
<evidence type="ECO:0000256" key="3">
    <source>
        <dbReference type="ARBA" id="ARBA00023157"/>
    </source>
</evidence>
<keyword evidence="8" id="KW-1185">Reference proteome</keyword>
<reference evidence="7 8" key="1">
    <citation type="submission" date="2019-09" db="EMBL/GenBank/DDBJ databases">
        <title>Bird 10,000 Genomes (B10K) Project - Family phase.</title>
        <authorList>
            <person name="Zhang G."/>
        </authorList>
    </citation>
    <scope>NUCLEOTIDE SEQUENCE [LARGE SCALE GENOMIC DNA]</scope>
    <source>
        <strain evidence="7">B10K-MSB-37135</strain>
        <tissue evidence="7">Heart</tissue>
    </source>
</reference>
<feature type="disulfide bond" evidence="5">
    <location>
        <begin position="18"/>
        <end position="82"/>
    </location>
</feature>